<feature type="compositionally biased region" description="Basic and acidic residues" evidence="2">
    <location>
        <begin position="21"/>
        <end position="56"/>
    </location>
</feature>
<feature type="compositionally biased region" description="Basic and acidic residues" evidence="2">
    <location>
        <begin position="263"/>
        <end position="274"/>
    </location>
</feature>
<feature type="compositionally biased region" description="Acidic residues" evidence="2">
    <location>
        <begin position="321"/>
        <end position="331"/>
    </location>
</feature>
<evidence type="ECO:0000256" key="1">
    <source>
        <dbReference type="SAM" id="Coils"/>
    </source>
</evidence>
<evidence type="ECO:0000256" key="2">
    <source>
        <dbReference type="SAM" id="MobiDB-lite"/>
    </source>
</evidence>
<accession>A0ABD1JX11</accession>
<keyword evidence="1" id="KW-0175">Coiled coil</keyword>
<name>A0ABD1JX11_9TELE</name>
<feature type="compositionally biased region" description="Acidic residues" evidence="2">
    <location>
        <begin position="356"/>
        <end position="367"/>
    </location>
</feature>
<feature type="region of interest" description="Disordered" evidence="2">
    <location>
        <begin position="172"/>
        <end position="387"/>
    </location>
</feature>
<keyword evidence="4" id="KW-1185">Reference proteome</keyword>
<dbReference type="AlphaFoldDB" id="A0ABD1JX11"/>
<sequence length="387" mass="42431">MHCGSMERTGTPRKRTLSRGMSEDESIRHIIKEAEETTKRLTRSDSRYGSLKRGERGLSQSEDDSLAGIPDMVELQANYDGVLLELRDLEIQRETLLFQVDCLQDALEGAEEMLAEAHREAHDTSMELERERETRRKLEDMVSSLMQEVERLKEERNNIPTVPVYTLVRDGTQETATEETQDTQTSPPSPPPPDKTQADAPFTLVRLDSTPVTQTPPSSGTEGQADSSNGGLLSFFKKGKVDQPQDGRTGPAWLQDAPMGTSVDHEPEQAKSEQESPSEGPLAKLTRMVKSIGQTPSLELSEHPAQKGVFRGQGGVKQMADDVDDNDESSGYEDAQSELQENLPGASTPDTSPDAGFEEEVADEEEEGSTKTGEPGSPKPNDSCVLS</sequence>
<evidence type="ECO:0000313" key="3">
    <source>
        <dbReference type="EMBL" id="KAL2091366.1"/>
    </source>
</evidence>
<dbReference type="Proteomes" id="UP001591681">
    <property type="component" value="Unassembled WGS sequence"/>
</dbReference>
<dbReference type="Gene3D" id="1.20.5.4090">
    <property type="match status" value="1"/>
</dbReference>
<gene>
    <name evidence="3" type="ORF">ACEWY4_013629</name>
</gene>
<evidence type="ECO:0000313" key="4">
    <source>
        <dbReference type="Proteomes" id="UP001591681"/>
    </source>
</evidence>
<evidence type="ECO:0008006" key="5">
    <source>
        <dbReference type="Google" id="ProtNLM"/>
    </source>
</evidence>
<comment type="caution">
    <text evidence="3">The sequence shown here is derived from an EMBL/GenBank/DDBJ whole genome shotgun (WGS) entry which is preliminary data.</text>
</comment>
<feature type="compositionally biased region" description="Polar residues" evidence="2">
    <location>
        <begin position="210"/>
        <end position="231"/>
    </location>
</feature>
<dbReference type="EMBL" id="JBHFQA010000011">
    <property type="protein sequence ID" value="KAL2091366.1"/>
    <property type="molecule type" value="Genomic_DNA"/>
</dbReference>
<protein>
    <recommendedName>
        <fullName evidence="5">Leucine-rich repeat flightless-interacting protein 1-like</fullName>
    </recommendedName>
</protein>
<reference evidence="3 4" key="1">
    <citation type="submission" date="2024-09" db="EMBL/GenBank/DDBJ databases">
        <title>A chromosome-level genome assembly of Gray's grenadier anchovy, Coilia grayii.</title>
        <authorList>
            <person name="Fu Z."/>
        </authorList>
    </citation>
    <scope>NUCLEOTIDE SEQUENCE [LARGE SCALE GENOMIC DNA]</scope>
    <source>
        <strain evidence="3">G4</strain>
        <tissue evidence="3">Muscle</tissue>
    </source>
</reference>
<proteinExistence type="predicted"/>
<feature type="region of interest" description="Disordered" evidence="2">
    <location>
        <begin position="1"/>
        <end position="65"/>
    </location>
</feature>
<feature type="coiled-coil region" evidence="1">
    <location>
        <begin position="72"/>
        <end position="155"/>
    </location>
</feature>
<organism evidence="3 4">
    <name type="scientific">Coilia grayii</name>
    <name type="common">Gray's grenadier anchovy</name>
    <dbReference type="NCBI Taxonomy" id="363190"/>
    <lineage>
        <taxon>Eukaryota</taxon>
        <taxon>Metazoa</taxon>
        <taxon>Chordata</taxon>
        <taxon>Craniata</taxon>
        <taxon>Vertebrata</taxon>
        <taxon>Euteleostomi</taxon>
        <taxon>Actinopterygii</taxon>
        <taxon>Neopterygii</taxon>
        <taxon>Teleostei</taxon>
        <taxon>Clupei</taxon>
        <taxon>Clupeiformes</taxon>
        <taxon>Clupeoidei</taxon>
        <taxon>Engraulidae</taxon>
        <taxon>Coilinae</taxon>
        <taxon>Coilia</taxon>
    </lineage>
</organism>